<evidence type="ECO:0000256" key="1">
    <source>
        <dbReference type="ARBA" id="ARBA00004651"/>
    </source>
</evidence>
<dbReference type="PANTHER" id="PTHR12428:SF65">
    <property type="entry name" value="CYTOCHROME C OXIDASE ASSEMBLY PROTEIN COX18, MITOCHONDRIAL"/>
    <property type="match status" value="1"/>
</dbReference>
<protein>
    <submittedName>
        <fullName evidence="13">Membrane protein insertase, YidC/Oxa1 family,C-terminal domain</fullName>
    </submittedName>
</protein>
<evidence type="ECO:0000256" key="8">
    <source>
        <dbReference type="ARBA" id="ARBA00023186"/>
    </source>
</evidence>
<dbReference type="RefSeq" id="WP_016482254.1">
    <property type="nucleotide sequence ID" value="NC_021487.1"/>
</dbReference>
<keyword evidence="8" id="KW-0143">Chaperone</keyword>
<evidence type="ECO:0000256" key="9">
    <source>
        <dbReference type="RuleBase" id="RU003945"/>
    </source>
</evidence>
<keyword evidence="5" id="KW-0653">Protein transport</keyword>
<accession>S0EY03</accession>
<organism evidence="13 14">
    <name type="scientific">Chthonomonas calidirosea (strain DSM 23976 / ICMP 18418 / T49)</name>
    <dbReference type="NCBI Taxonomy" id="1303518"/>
    <lineage>
        <taxon>Bacteria</taxon>
        <taxon>Bacillati</taxon>
        <taxon>Armatimonadota</taxon>
        <taxon>Chthonomonadia</taxon>
        <taxon>Chthonomonadales</taxon>
        <taxon>Chthonomonadaceae</taxon>
        <taxon>Chthonomonas</taxon>
    </lineage>
</organism>
<evidence type="ECO:0000256" key="4">
    <source>
        <dbReference type="ARBA" id="ARBA00022692"/>
    </source>
</evidence>
<name>S0EY03_CHTCT</name>
<dbReference type="HOGENOM" id="CLU_622150_0_0_0"/>
<dbReference type="InParanoid" id="S0EY03"/>
<evidence type="ECO:0000313" key="14">
    <source>
        <dbReference type="Proteomes" id="UP000014227"/>
    </source>
</evidence>
<dbReference type="STRING" id="454171.CP488_00278"/>
<dbReference type="InterPro" id="IPR047196">
    <property type="entry name" value="YidC_ALB_C"/>
</dbReference>
<dbReference type="InterPro" id="IPR001708">
    <property type="entry name" value="YidC/ALB3/OXA1/COX18"/>
</dbReference>
<keyword evidence="2" id="KW-0813">Transport</keyword>
<dbReference type="GO" id="GO:0032977">
    <property type="term" value="F:membrane insertase activity"/>
    <property type="evidence" value="ECO:0007669"/>
    <property type="project" value="InterPro"/>
</dbReference>
<dbReference type="PATRIC" id="fig|1303518.3.peg.886"/>
<evidence type="ECO:0000256" key="6">
    <source>
        <dbReference type="ARBA" id="ARBA00022989"/>
    </source>
</evidence>
<dbReference type="AlphaFoldDB" id="S0EY03"/>
<dbReference type="PANTHER" id="PTHR12428">
    <property type="entry name" value="OXA1"/>
    <property type="match status" value="1"/>
</dbReference>
<evidence type="ECO:0000256" key="7">
    <source>
        <dbReference type="ARBA" id="ARBA00023136"/>
    </source>
</evidence>
<feature type="compositionally biased region" description="Low complexity" evidence="10">
    <location>
        <begin position="407"/>
        <end position="431"/>
    </location>
</feature>
<dbReference type="NCBIfam" id="TIGR03592">
    <property type="entry name" value="yidC_oxa1_cterm"/>
    <property type="match status" value="1"/>
</dbReference>
<keyword evidence="4 9" id="KW-0812">Transmembrane</keyword>
<keyword evidence="3" id="KW-1003">Cell membrane</keyword>
<keyword evidence="7 11" id="KW-0472">Membrane</keyword>
<evidence type="ECO:0000256" key="10">
    <source>
        <dbReference type="SAM" id="MobiDB-lite"/>
    </source>
</evidence>
<reference evidence="14" key="1">
    <citation type="submission" date="2013-03" db="EMBL/GenBank/DDBJ databases">
        <title>Genome sequence of Chthonomonas calidirosea, the first sequenced genome from the Armatimonadetes phylum (formally candidate division OP10).</title>
        <authorList>
            <person name="Lee K.C.Y."/>
            <person name="Morgan X.C."/>
            <person name="Dunfield P.F."/>
            <person name="Tamas I."/>
            <person name="Houghton K.M."/>
            <person name="Vyssotski M."/>
            <person name="Ryan J.L.J."/>
            <person name="Lagutin K."/>
            <person name="McDonald I.R."/>
            <person name="Stott M.B."/>
        </authorList>
    </citation>
    <scope>NUCLEOTIDE SEQUENCE [LARGE SCALE GENOMIC DNA]</scope>
    <source>
        <strain evidence="14">DSM 23976 / ICMP 18418 / T49</strain>
    </source>
</reference>
<comment type="similarity">
    <text evidence="9">Belongs to the OXA1/ALB3/YidC family.</text>
</comment>
<comment type="subcellular location">
    <subcellularLocation>
        <location evidence="1">Cell membrane</location>
        <topology evidence="1">Multi-pass membrane protein</topology>
    </subcellularLocation>
    <subcellularLocation>
        <location evidence="9">Membrane</location>
        <topology evidence="9">Multi-pass membrane protein</topology>
    </subcellularLocation>
</comment>
<dbReference type="eggNOG" id="COG0706">
    <property type="taxonomic scope" value="Bacteria"/>
</dbReference>
<dbReference type="InterPro" id="IPR028055">
    <property type="entry name" value="YidC/Oxa/ALB_C"/>
</dbReference>
<dbReference type="GO" id="GO:0015031">
    <property type="term" value="P:protein transport"/>
    <property type="evidence" value="ECO:0007669"/>
    <property type="project" value="UniProtKB-KW"/>
</dbReference>
<dbReference type="PROSITE" id="PS51257">
    <property type="entry name" value="PROKAR_LIPOPROTEIN"/>
    <property type="match status" value="1"/>
</dbReference>
<evidence type="ECO:0000256" key="11">
    <source>
        <dbReference type="SAM" id="Phobius"/>
    </source>
</evidence>
<dbReference type="KEGG" id="ccz:CCALI_00877"/>
<evidence type="ECO:0000256" key="5">
    <source>
        <dbReference type="ARBA" id="ARBA00022927"/>
    </source>
</evidence>
<sequence length="440" mass="49634">MKVTQRFLVFSVILIVLGALLTGCNRGPQGLPPYTLEHARQLEATDPDAAVGTFMAVKNQNASRDPELAAEALWELAQFTSNPNYYGTPAQIHAADPEHLTPEALHELDAKHAQGDLLARQALIELKRSFANTKVAQNPQVDQLLKVVDERIDRRNSHSLGYKFIDALVAITGRNPDFSYWFALVLLAIIVRALTFPLMLRIYANQREMQRMQPIIREIQARYKDEPQVMFRKVQEAYKEHGVNQFASCLPMLIQYPLLILMFEWIRAYEIHFANGHFLWIGSHLADRFPGIVAHNLAEMDVPLLLIYAASMYLSIKLTPVSDPQMAQQQQTSSLIMTFIMIYFFYQEGWSSAFLLYWLVLNLISAAQQYYYIYRPTKLAQATAGNGAVTLKVTWENGKGGERDGQSSPVSSTSASPSASSSPSRSSSARPAPRPRRKKR</sequence>
<feature type="transmembrane region" description="Helical" evidence="11">
    <location>
        <begin position="180"/>
        <end position="203"/>
    </location>
</feature>
<evidence type="ECO:0000313" key="13">
    <source>
        <dbReference type="EMBL" id="CCW34700.1"/>
    </source>
</evidence>
<proteinExistence type="inferred from homology"/>
<keyword evidence="6 11" id="KW-1133">Transmembrane helix</keyword>
<keyword evidence="14" id="KW-1185">Reference proteome</keyword>
<dbReference type="EMBL" id="HF951689">
    <property type="protein sequence ID" value="CCW34700.1"/>
    <property type="molecule type" value="Genomic_DNA"/>
</dbReference>
<dbReference type="GO" id="GO:0051205">
    <property type="term" value="P:protein insertion into membrane"/>
    <property type="evidence" value="ECO:0007669"/>
    <property type="project" value="TreeGrafter"/>
</dbReference>
<dbReference type="GO" id="GO:0005886">
    <property type="term" value="C:plasma membrane"/>
    <property type="evidence" value="ECO:0007669"/>
    <property type="project" value="UniProtKB-SubCell"/>
</dbReference>
<evidence type="ECO:0000256" key="3">
    <source>
        <dbReference type="ARBA" id="ARBA00022475"/>
    </source>
</evidence>
<dbReference type="CDD" id="cd20070">
    <property type="entry name" value="5TM_YidC_Alb3"/>
    <property type="match status" value="1"/>
</dbReference>
<feature type="domain" description="Membrane insertase YidC/Oxa/ALB C-terminal" evidence="12">
    <location>
        <begin position="180"/>
        <end position="372"/>
    </location>
</feature>
<feature type="region of interest" description="Disordered" evidence="10">
    <location>
        <begin position="396"/>
        <end position="440"/>
    </location>
</feature>
<evidence type="ECO:0000256" key="2">
    <source>
        <dbReference type="ARBA" id="ARBA00022448"/>
    </source>
</evidence>
<evidence type="ECO:0000259" key="12">
    <source>
        <dbReference type="Pfam" id="PF02096"/>
    </source>
</evidence>
<dbReference type="Pfam" id="PF02096">
    <property type="entry name" value="60KD_IMP"/>
    <property type="match status" value="1"/>
</dbReference>
<gene>
    <name evidence="13" type="ORF">CCALI_00877</name>
</gene>
<dbReference type="Proteomes" id="UP000014227">
    <property type="component" value="Chromosome I"/>
</dbReference>